<dbReference type="eggNOG" id="ENOG502SND8">
    <property type="taxonomic scope" value="Eukaryota"/>
</dbReference>
<dbReference type="Pfam" id="PF11951">
    <property type="entry name" value="Fungal_trans_2"/>
    <property type="match status" value="1"/>
</dbReference>
<dbReference type="KEGG" id="ani:ANIA_07942"/>
<dbReference type="AlphaFoldDB" id="C8V577"/>
<dbReference type="RefSeq" id="XP_050467226.1">
    <property type="nucleotide sequence ID" value="XM_050611174.1"/>
</dbReference>
<organism evidence="9 10">
    <name type="scientific">Emericella nidulans (strain FGSC A4 / ATCC 38163 / CBS 112.46 / NRRL 194 / M139)</name>
    <name type="common">Aspergillus nidulans</name>
    <dbReference type="NCBI Taxonomy" id="227321"/>
    <lineage>
        <taxon>Eukaryota</taxon>
        <taxon>Fungi</taxon>
        <taxon>Dikarya</taxon>
        <taxon>Ascomycota</taxon>
        <taxon>Pezizomycotina</taxon>
        <taxon>Eurotiomycetes</taxon>
        <taxon>Eurotiomycetidae</taxon>
        <taxon>Eurotiales</taxon>
        <taxon>Aspergillaceae</taxon>
        <taxon>Aspergillus</taxon>
        <taxon>Aspergillus subgen. Nidulantes</taxon>
    </lineage>
</organism>
<dbReference type="Pfam" id="PF00172">
    <property type="entry name" value="Zn_clus"/>
    <property type="match status" value="1"/>
</dbReference>
<dbReference type="PANTHER" id="PTHR36206">
    <property type="entry name" value="ASPERCRYPTIN BIOSYNTHESIS CLUSTER-SPECIFIC TRANSCRIPTION REGULATOR ATNN-RELATED"/>
    <property type="match status" value="1"/>
</dbReference>
<evidence type="ECO:0000256" key="3">
    <source>
        <dbReference type="ARBA" id="ARBA00023015"/>
    </source>
</evidence>
<reference evidence="10" key="1">
    <citation type="journal article" date="2005" name="Nature">
        <title>Sequencing of Aspergillus nidulans and comparative analysis with A. fumigatus and A. oryzae.</title>
        <authorList>
            <person name="Galagan J.E."/>
            <person name="Calvo S.E."/>
            <person name="Cuomo C."/>
            <person name="Ma L.J."/>
            <person name="Wortman J.R."/>
            <person name="Batzoglou S."/>
            <person name="Lee S.I."/>
            <person name="Basturkmen M."/>
            <person name="Spevak C.C."/>
            <person name="Clutterbuck J."/>
            <person name="Kapitonov V."/>
            <person name="Jurka J."/>
            <person name="Scazzocchio C."/>
            <person name="Farman M."/>
            <person name="Butler J."/>
            <person name="Purcell S."/>
            <person name="Harris S."/>
            <person name="Braus G.H."/>
            <person name="Draht O."/>
            <person name="Busch S."/>
            <person name="D'Enfert C."/>
            <person name="Bouchier C."/>
            <person name="Goldman G.H."/>
            <person name="Bell-Pedersen D."/>
            <person name="Griffiths-Jones S."/>
            <person name="Doonan J.H."/>
            <person name="Yu J."/>
            <person name="Vienken K."/>
            <person name="Pain A."/>
            <person name="Freitag M."/>
            <person name="Selker E.U."/>
            <person name="Archer D.B."/>
            <person name="Penalva M.A."/>
            <person name="Oakley B.R."/>
            <person name="Momany M."/>
            <person name="Tanaka T."/>
            <person name="Kumagai T."/>
            <person name="Asai K."/>
            <person name="Machida M."/>
            <person name="Nierman W.C."/>
            <person name="Denning D.W."/>
            <person name="Caddick M."/>
            <person name="Hynes M."/>
            <person name="Paoletti M."/>
            <person name="Fischer R."/>
            <person name="Miller B."/>
            <person name="Dyer P."/>
            <person name="Sachs M.S."/>
            <person name="Osmani S.A."/>
            <person name="Birren B.W."/>
        </authorList>
    </citation>
    <scope>NUCLEOTIDE SEQUENCE [LARGE SCALE GENOMIC DNA]</scope>
    <source>
        <strain evidence="10">FGSC A4 / ATCC 38163 / CBS 112.46 / NRRL 194 / M139</strain>
    </source>
</reference>
<dbReference type="PANTHER" id="PTHR36206:SF4">
    <property type="entry name" value="HYPOTHETICAL CONSERVED PROTEIN (EUROFUNG)-RELATED"/>
    <property type="match status" value="1"/>
</dbReference>
<reference evidence="10" key="2">
    <citation type="journal article" date="2009" name="Fungal Genet. Biol.">
        <title>The 2008 update of the Aspergillus nidulans genome annotation: a community effort.</title>
        <authorList>
            <person name="Wortman J.R."/>
            <person name="Gilsenan J.M."/>
            <person name="Joardar V."/>
            <person name="Deegan J."/>
            <person name="Clutterbuck J."/>
            <person name="Andersen M.R."/>
            <person name="Archer D."/>
            <person name="Bencina M."/>
            <person name="Braus G."/>
            <person name="Coutinho P."/>
            <person name="von Dohren H."/>
            <person name="Doonan J."/>
            <person name="Driessen A.J."/>
            <person name="Durek P."/>
            <person name="Espeso E."/>
            <person name="Fekete E."/>
            <person name="Flipphi M."/>
            <person name="Estrada C.G."/>
            <person name="Geysens S."/>
            <person name="Goldman G."/>
            <person name="de Groot P.W."/>
            <person name="Hansen K."/>
            <person name="Harris S.D."/>
            <person name="Heinekamp T."/>
            <person name="Helmstaedt K."/>
            <person name="Henrissat B."/>
            <person name="Hofmann G."/>
            <person name="Homan T."/>
            <person name="Horio T."/>
            <person name="Horiuchi H."/>
            <person name="James S."/>
            <person name="Jones M."/>
            <person name="Karaffa L."/>
            <person name="Karanyi Z."/>
            <person name="Kato M."/>
            <person name="Keller N."/>
            <person name="Kelly D.E."/>
            <person name="Kiel J.A."/>
            <person name="Kim J.M."/>
            <person name="van der Klei I.J."/>
            <person name="Klis F.M."/>
            <person name="Kovalchuk A."/>
            <person name="Krasevec N."/>
            <person name="Kubicek C.P."/>
            <person name="Liu B."/>
            <person name="Maccabe A."/>
            <person name="Meyer V."/>
            <person name="Mirabito P."/>
            <person name="Miskei M."/>
            <person name="Mos M."/>
            <person name="Mullins J."/>
            <person name="Nelson D.R."/>
            <person name="Nielsen J."/>
            <person name="Oakley B.R."/>
            <person name="Osmani S.A."/>
            <person name="Pakula T."/>
            <person name="Paszewski A."/>
            <person name="Paulsen I."/>
            <person name="Pilsyk S."/>
            <person name="Pocsi I."/>
            <person name="Punt P.J."/>
            <person name="Ram A.F."/>
            <person name="Ren Q."/>
            <person name="Robellet X."/>
            <person name="Robson G."/>
            <person name="Seiboth B."/>
            <person name="van Solingen P."/>
            <person name="Specht T."/>
            <person name="Sun J."/>
            <person name="Taheri-Talesh N."/>
            <person name="Takeshita N."/>
            <person name="Ussery D."/>
            <person name="vanKuyk P.A."/>
            <person name="Visser H."/>
            <person name="van de Vondervoort P.J."/>
            <person name="de Vries R.P."/>
            <person name="Walton J."/>
            <person name="Xiang X."/>
            <person name="Xiong Y."/>
            <person name="Zeng A.P."/>
            <person name="Brandt B.W."/>
            <person name="Cornell M.J."/>
            <person name="van den Hondel C.A."/>
            <person name="Visser J."/>
            <person name="Oliver S.G."/>
            <person name="Turner G."/>
        </authorList>
    </citation>
    <scope>GENOME REANNOTATION</scope>
    <source>
        <strain evidence="10">FGSC A4 / ATCC 38163 / CBS 112.46 / NRRL 194 / M139</strain>
    </source>
</reference>
<dbReference type="CDD" id="cd00067">
    <property type="entry name" value="GAL4"/>
    <property type="match status" value="1"/>
</dbReference>
<dbReference type="Proteomes" id="UP000000560">
    <property type="component" value="Chromosome II"/>
</dbReference>
<keyword evidence="1" id="KW-0479">Metal-binding</keyword>
<evidence type="ECO:0000256" key="1">
    <source>
        <dbReference type="ARBA" id="ARBA00022723"/>
    </source>
</evidence>
<keyword evidence="6" id="KW-0539">Nucleus</keyword>
<dbReference type="SMART" id="SM00066">
    <property type="entry name" value="GAL4"/>
    <property type="match status" value="1"/>
</dbReference>
<evidence type="ECO:0000313" key="10">
    <source>
        <dbReference type="Proteomes" id="UP000000560"/>
    </source>
</evidence>
<feature type="domain" description="Zn(2)-C6 fungal-type" evidence="8">
    <location>
        <begin position="7"/>
        <end position="35"/>
    </location>
</feature>
<keyword evidence="4" id="KW-0238">DNA-binding</keyword>
<evidence type="ECO:0000256" key="5">
    <source>
        <dbReference type="ARBA" id="ARBA00023163"/>
    </source>
</evidence>
<name>C8V577_EMENI</name>
<dbReference type="InterPro" id="IPR021858">
    <property type="entry name" value="Fun_TF"/>
</dbReference>
<evidence type="ECO:0000259" key="8">
    <source>
        <dbReference type="PROSITE" id="PS50048"/>
    </source>
</evidence>
<dbReference type="InterPro" id="IPR001138">
    <property type="entry name" value="Zn2Cys6_DnaBD"/>
</dbReference>
<dbReference type="SUPFAM" id="SSF57701">
    <property type="entry name" value="Zn2/Cys6 DNA-binding domain"/>
    <property type="match status" value="1"/>
</dbReference>
<dbReference type="GeneID" id="2869093"/>
<dbReference type="EMBL" id="BN001302">
    <property type="protein sequence ID" value="CBF73568.1"/>
    <property type="molecule type" value="Genomic_DNA"/>
</dbReference>
<evidence type="ECO:0000256" key="4">
    <source>
        <dbReference type="ARBA" id="ARBA00023125"/>
    </source>
</evidence>
<dbReference type="PROSITE" id="PS50048">
    <property type="entry name" value="ZN2_CY6_FUNGAL_2"/>
    <property type="match status" value="1"/>
</dbReference>
<dbReference type="GO" id="GO:0006357">
    <property type="term" value="P:regulation of transcription by RNA polymerase II"/>
    <property type="evidence" value="ECO:0000318"/>
    <property type="project" value="GO_Central"/>
</dbReference>
<evidence type="ECO:0000313" key="9">
    <source>
        <dbReference type="EMBL" id="CBF73568.1"/>
    </source>
</evidence>
<keyword evidence="5" id="KW-0804">Transcription</keyword>
<proteinExistence type="predicted"/>
<dbReference type="PROSITE" id="PS00463">
    <property type="entry name" value="ZN2_CY6_FUNGAL_1"/>
    <property type="match status" value="1"/>
</dbReference>
<dbReference type="GO" id="GO:0005634">
    <property type="term" value="C:nucleus"/>
    <property type="evidence" value="ECO:0000318"/>
    <property type="project" value="GO_Central"/>
</dbReference>
<evidence type="ECO:0000256" key="7">
    <source>
        <dbReference type="SAM" id="MobiDB-lite"/>
    </source>
</evidence>
<keyword evidence="3" id="KW-0805">Transcription regulation</keyword>
<dbReference type="OMA" id="HFYCVEA"/>
<dbReference type="Gene3D" id="4.10.240.10">
    <property type="entry name" value="Zn(2)-C6 fungal-type DNA-binding domain"/>
    <property type="match status" value="1"/>
</dbReference>
<evidence type="ECO:0000256" key="6">
    <source>
        <dbReference type="ARBA" id="ARBA00023242"/>
    </source>
</evidence>
<evidence type="ECO:0000256" key="2">
    <source>
        <dbReference type="ARBA" id="ARBA00022833"/>
    </source>
</evidence>
<feature type="region of interest" description="Disordered" evidence="7">
    <location>
        <begin position="481"/>
        <end position="513"/>
    </location>
</feature>
<dbReference type="GO" id="GO:0000981">
    <property type="term" value="F:DNA-binding transcription factor activity, RNA polymerase II-specific"/>
    <property type="evidence" value="ECO:0007669"/>
    <property type="project" value="InterPro"/>
</dbReference>
<dbReference type="HOGENOM" id="CLU_011409_5_1_1"/>
<sequence length="513" mass="57078">MPKVRTGCFTCKQRRVKCDEGKPACQNCERTGRRCEGYPPGPASTPAGDGSLDAQVQRCAQQIVVYNLPFKVPGSAADRQLLHFYTCEAAGGLSSFSDSTLWSKLVLQRSHHQPVVRHTLVALAALYRDYIEGGNRVQAPASHAAMQRIAKCHRQLRLYLRSADASADIALICSILFYAFETLLGDCSTATQHLDNGLRLLKRCQMQALAHSGRDELLAHLVPIFSRLDINASTFDNERRPILTLVCLAERLGPMHVVPSSLASLDEAENVATKLENWLMHYLIAHVAYKHKPVDEFPRCLVRERFALYQQFERFFFVFAALLESLPGEIPARALLLRVQTKMYYSLLLENIPNGSFGPCPPADSLRNTLADIEGFLSMESTQKSASTFTLSSQLVAILYFMCLKSTDVERRDTAFALLRHSSMPAKDGLWESEKAAAIVQTLIEQTKMCEPSRSLEETGGDVFSPEEDGLEHVFRNLNKRPGPSVLIKEPSTIDTPSESRQPSDRVVGFGVT</sequence>
<protein>
    <submittedName>
        <fullName evidence="9">Zn(II)2Cys6 transcription factor (Eurofung)</fullName>
    </submittedName>
</protein>
<dbReference type="GO" id="GO:0003677">
    <property type="term" value="F:DNA binding"/>
    <property type="evidence" value="ECO:0007669"/>
    <property type="project" value="UniProtKB-KW"/>
</dbReference>
<dbReference type="InterPro" id="IPR036864">
    <property type="entry name" value="Zn2-C6_fun-type_DNA-bd_sf"/>
</dbReference>
<dbReference type="GO" id="GO:0008270">
    <property type="term" value="F:zinc ion binding"/>
    <property type="evidence" value="ECO:0007669"/>
    <property type="project" value="InterPro"/>
</dbReference>
<accession>C8V577</accession>
<dbReference type="InParanoid" id="C8V577"/>
<dbReference type="InterPro" id="IPR052360">
    <property type="entry name" value="Transcr_Regulatory_Proteins"/>
</dbReference>
<gene>
    <name evidence="9" type="ORF">ANIA_07942</name>
</gene>
<keyword evidence="2" id="KW-0862">Zinc</keyword>
<keyword evidence="10" id="KW-1185">Reference proteome</keyword>
<dbReference type="OrthoDB" id="3598904at2759"/>